<dbReference type="InterPro" id="IPR005532">
    <property type="entry name" value="SUMF_dom"/>
</dbReference>
<dbReference type="KEGG" id="llu:AKJ09_07569"/>
<proteinExistence type="predicted"/>
<organism evidence="4 5">
    <name type="scientific">Labilithrix luteola</name>
    <dbReference type="NCBI Taxonomy" id="1391654"/>
    <lineage>
        <taxon>Bacteria</taxon>
        <taxon>Pseudomonadati</taxon>
        <taxon>Myxococcota</taxon>
        <taxon>Polyangia</taxon>
        <taxon>Polyangiales</taxon>
        <taxon>Labilitrichaceae</taxon>
        <taxon>Labilithrix</taxon>
    </lineage>
</organism>
<dbReference type="AlphaFoldDB" id="A0A0K1Q4Z1"/>
<dbReference type="InterPro" id="IPR016187">
    <property type="entry name" value="CTDL_fold"/>
</dbReference>
<gene>
    <name evidence="4" type="ORF">AKJ09_07569</name>
</gene>
<evidence type="ECO:0000256" key="2">
    <source>
        <dbReference type="SAM" id="Phobius"/>
    </source>
</evidence>
<dbReference type="EMBL" id="CP012333">
    <property type="protein sequence ID" value="AKV00906.1"/>
    <property type="molecule type" value="Genomic_DNA"/>
</dbReference>
<feature type="compositionally biased region" description="Basic and acidic residues" evidence="1">
    <location>
        <begin position="337"/>
        <end position="347"/>
    </location>
</feature>
<dbReference type="SUPFAM" id="SSF56436">
    <property type="entry name" value="C-type lectin-like"/>
    <property type="match status" value="1"/>
</dbReference>
<reference evidence="4 5" key="1">
    <citation type="submission" date="2015-08" db="EMBL/GenBank/DDBJ databases">
        <authorList>
            <person name="Babu N.S."/>
            <person name="Beckwith C.J."/>
            <person name="Beseler K.G."/>
            <person name="Brison A."/>
            <person name="Carone J.V."/>
            <person name="Caskin T.P."/>
            <person name="Diamond M."/>
            <person name="Durham M.E."/>
            <person name="Foxe J.M."/>
            <person name="Go M."/>
            <person name="Henderson B.A."/>
            <person name="Jones I.B."/>
            <person name="McGettigan J.A."/>
            <person name="Micheletti S.J."/>
            <person name="Nasrallah M.E."/>
            <person name="Ortiz D."/>
            <person name="Piller C.R."/>
            <person name="Privatt S.R."/>
            <person name="Schneider S.L."/>
            <person name="Sharp S."/>
            <person name="Smith T.C."/>
            <person name="Stanton J.D."/>
            <person name="Ullery H.E."/>
            <person name="Wilson R.J."/>
            <person name="Serrano M.G."/>
            <person name="Buck G."/>
            <person name="Lee V."/>
            <person name="Wang Y."/>
            <person name="Carvalho R."/>
            <person name="Voegtly L."/>
            <person name="Shi R."/>
            <person name="Duckworth R."/>
            <person name="Johnson A."/>
            <person name="Loviza R."/>
            <person name="Walstead R."/>
            <person name="Shah Z."/>
            <person name="Kiflezghi M."/>
            <person name="Wade K."/>
            <person name="Ball S.L."/>
            <person name="Bradley K.W."/>
            <person name="Asai D.J."/>
            <person name="Bowman C.A."/>
            <person name="Russell D.A."/>
            <person name="Pope W.H."/>
            <person name="Jacobs-Sera D."/>
            <person name="Hendrix R.W."/>
            <person name="Hatfull G.F."/>
        </authorList>
    </citation>
    <scope>NUCLEOTIDE SEQUENCE [LARGE SCALE GENOMIC DNA]</scope>
    <source>
        <strain evidence="4 5">DSM 27648</strain>
    </source>
</reference>
<sequence>MGITLLRAKGVEPFELSSTVRRVEDPRFEWRTVDKKHWQAVAPFGLEPFVAESVVVTDAREANGAGCAPGMVRIKGAFRVGEVERIQDGACSDWISKDFPARCRTFDKEKIASGVSKLPTRGLDFCMDRFEFPNVAGENPLVVVTFHEAEAMCKKTSKRLCTEDEWTFACEGEDAKPYPYGFDRDASACVVDRAWRPFGENAFAIRDGLAAREEVDRLWQGEPSGSRGGCKSSFGVYDMTGNVDEWTRTVRSTGYSSILKGGYWGPVRARCRPSTRAHNEEFVAYQQGFRCCSESNTSVAPPTPPPVSRPLTPLAAADAGVPAGGSGKTADLSPTWPDDHGSDDGSDDEIRAIARARAGALRCSTGLLGDGVASGAGWIAIALGLAAARRARRTSGSRH</sequence>
<dbReference type="GO" id="GO:0016301">
    <property type="term" value="F:kinase activity"/>
    <property type="evidence" value="ECO:0007669"/>
    <property type="project" value="UniProtKB-KW"/>
</dbReference>
<feature type="region of interest" description="Disordered" evidence="1">
    <location>
        <begin position="296"/>
        <end position="347"/>
    </location>
</feature>
<dbReference type="Pfam" id="PF03781">
    <property type="entry name" value="FGE-sulfatase"/>
    <property type="match status" value="1"/>
</dbReference>
<keyword evidence="4" id="KW-0808">Transferase</keyword>
<evidence type="ECO:0000313" key="5">
    <source>
        <dbReference type="Proteomes" id="UP000064967"/>
    </source>
</evidence>
<feature type="transmembrane region" description="Helical" evidence="2">
    <location>
        <begin position="367"/>
        <end position="388"/>
    </location>
</feature>
<keyword evidence="2" id="KW-0472">Membrane</keyword>
<evidence type="ECO:0000256" key="1">
    <source>
        <dbReference type="SAM" id="MobiDB-lite"/>
    </source>
</evidence>
<dbReference type="InterPro" id="IPR042095">
    <property type="entry name" value="SUMF_sf"/>
</dbReference>
<dbReference type="STRING" id="1391654.AKJ09_07569"/>
<accession>A0A0K1Q4Z1</accession>
<protein>
    <submittedName>
        <fullName evidence="4">Protein kinase domain protein</fullName>
    </submittedName>
</protein>
<feature type="domain" description="Sulfatase-modifying factor enzyme-like" evidence="3">
    <location>
        <begin position="137"/>
        <end position="292"/>
    </location>
</feature>
<keyword evidence="5" id="KW-1185">Reference proteome</keyword>
<dbReference type="PANTHER" id="PTHR23150:SF19">
    <property type="entry name" value="FORMYLGLYCINE-GENERATING ENZYME"/>
    <property type="match status" value="1"/>
</dbReference>
<evidence type="ECO:0000313" key="4">
    <source>
        <dbReference type="EMBL" id="AKV00906.1"/>
    </source>
</evidence>
<keyword evidence="4" id="KW-0418">Kinase</keyword>
<dbReference type="GO" id="GO:0120147">
    <property type="term" value="F:formylglycine-generating oxidase activity"/>
    <property type="evidence" value="ECO:0007669"/>
    <property type="project" value="TreeGrafter"/>
</dbReference>
<evidence type="ECO:0000259" key="3">
    <source>
        <dbReference type="Pfam" id="PF03781"/>
    </source>
</evidence>
<dbReference type="Proteomes" id="UP000064967">
    <property type="component" value="Chromosome"/>
</dbReference>
<dbReference type="Gene3D" id="3.90.1580.10">
    <property type="entry name" value="paralog of FGE (formylglycine-generating enzyme)"/>
    <property type="match status" value="1"/>
</dbReference>
<keyword evidence="2" id="KW-1133">Transmembrane helix</keyword>
<dbReference type="PANTHER" id="PTHR23150">
    <property type="entry name" value="SULFATASE MODIFYING FACTOR 1, 2"/>
    <property type="match status" value="1"/>
</dbReference>
<keyword evidence="2" id="KW-0812">Transmembrane</keyword>
<name>A0A0K1Q4Z1_9BACT</name>
<dbReference type="InterPro" id="IPR051043">
    <property type="entry name" value="Sulfatase_Mod_Factor_Kinase"/>
</dbReference>